<dbReference type="InterPro" id="IPR050589">
    <property type="entry name" value="Ikaros_C2H2-ZF"/>
</dbReference>
<name>V5IGM6_IXORI</name>
<keyword evidence="9" id="KW-0804">Transcription</keyword>
<evidence type="ECO:0000256" key="6">
    <source>
        <dbReference type="ARBA" id="ARBA00022833"/>
    </source>
</evidence>
<keyword evidence="4" id="KW-0677">Repeat</keyword>
<organism evidence="13">
    <name type="scientific">Ixodes ricinus</name>
    <name type="common">Common tick</name>
    <name type="synonym">Acarus ricinus</name>
    <dbReference type="NCBI Taxonomy" id="34613"/>
    <lineage>
        <taxon>Eukaryota</taxon>
        <taxon>Metazoa</taxon>
        <taxon>Ecdysozoa</taxon>
        <taxon>Arthropoda</taxon>
        <taxon>Chelicerata</taxon>
        <taxon>Arachnida</taxon>
        <taxon>Acari</taxon>
        <taxon>Parasitiformes</taxon>
        <taxon>Ixodida</taxon>
        <taxon>Ixodoidea</taxon>
        <taxon>Ixodidae</taxon>
        <taxon>Ixodinae</taxon>
        <taxon>Ixodes</taxon>
    </lineage>
</organism>
<dbReference type="SUPFAM" id="SSF57667">
    <property type="entry name" value="beta-beta-alpha zinc fingers"/>
    <property type="match status" value="1"/>
</dbReference>
<dbReference type="GO" id="GO:0003700">
    <property type="term" value="F:DNA-binding transcription factor activity"/>
    <property type="evidence" value="ECO:0007669"/>
    <property type="project" value="TreeGrafter"/>
</dbReference>
<keyword evidence="6" id="KW-0862">Zinc</keyword>
<dbReference type="Pfam" id="PF00096">
    <property type="entry name" value="zf-C2H2"/>
    <property type="match status" value="1"/>
</dbReference>
<evidence type="ECO:0000313" key="13">
    <source>
        <dbReference type="EMBL" id="JAB78046.1"/>
    </source>
</evidence>
<evidence type="ECO:0000256" key="2">
    <source>
        <dbReference type="ARBA" id="ARBA00006991"/>
    </source>
</evidence>
<evidence type="ECO:0000256" key="10">
    <source>
        <dbReference type="ARBA" id="ARBA00023242"/>
    </source>
</evidence>
<dbReference type="PROSITE" id="PS00028">
    <property type="entry name" value="ZINC_FINGER_C2H2_1"/>
    <property type="match status" value="1"/>
</dbReference>
<dbReference type="FunFam" id="3.30.160.60:FF:001370">
    <property type="entry name" value="Zinc finger protein"/>
    <property type="match status" value="1"/>
</dbReference>
<keyword evidence="5 11" id="KW-0863">Zinc-finger</keyword>
<dbReference type="PROSITE" id="PS50157">
    <property type="entry name" value="ZINC_FINGER_C2H2_2"/>
    <property type="match status" value="1"/>
</dbReference>
<evidence type="ECO:0000256" key="5">
    <source>
        <dbReference type="ARBA" id="ARBA00022771"/>
    </source>
</evidence>
<dbReference type="Gene3D" id="3.30.160.60">
    <property type="entry name" value="Classic Zinc Finger"/>
    <property type="match status" value="2"/>
</dbReference>
<dbReference type="AlphaFoldDB" id="V5IGM6"/>
<dbReference type="InterPro" id="IPR036236">
    <property type="entry name" value="Znf_C2H2_sf"/>
</dbReference>
<comment type="subcellular location">
    <subcellularLocation>
        <location evidence="1">Nucleus</location>
    </subcellularLocation>
</comment>
<dbReference type="InterPro" id="IPR013087">
    <property type="entry name" value="Znf_C2H2_type"/>
</dbReference>
<dbReference type="PANTHER" id="PTHR24404:SF106">
    <property type="entry name" value="C2H2-TYPE DOMAIN-CONTAINING PROTEIN"/>
    <property type="match status" value="1"/>
</dbReference>
<evidence type="ECO:0000256" key="11">
    <source>
        <dbReference type="PROSITE-ProRule" id="PRU00042"/>
    </source>
</evidence>
<comment type="similarity">
    <text evidence="2">Belongs to the krueppel C2H2-type zinc-finger protein family.</text>
</comment>
<keyword evidence="7" id="KW-0805">Transcription regulation</keyword>
<evidence type="ECO:0000256" key="7">
    <source>
        <dbReference type="ARBA" id="ARBA00023015"/>
    </source>
</evidence>
<keyword evidence="8" id="KW-0238">DNA-binding</keyword>
<accession>V5IGM6</accession>
<evidence type="ECO:0000256" key="1">
    <source>
        <dbReference type="ARBA" id="ARBA00004123"/>
    </source>
</evidence>
<dbReference type="FunFam" id="3.30.160.60:FF:000446">
    <property type="entry name" value="Zinc finger protein"/>
    <property type="match status" value="1"/>
</dbReference>
<feature type="domain" description="C2H2-type" evidence="12">
    <location>
        <begin position="85"/>
        <end position="112"/>
    </location>
</feature>
<dbReference type="SMART" id="SM00355">
    <property type="entry name" value="ZnF_C2H2"/>
    <property type="match status" value="2"/>
</dbReference>
<evidence type="ECO:0000256" key="3">
    <source>
        <dbReference type="ARBA" id="ARBA00022723"/>
    </source>
</evidence>
<dbReference type="GO" id="GO:0008270">
    <property type="term" value="F:zinc ion binding"/>
    <property type="evidence" value="ECO:0007669"/>
    <property type="project" value="UniProtKB-KW"/>
</dbReference>
<evidence type="ECO:0000256" key="8">
    <source>
        <dbReference type="ARBA" id="ARBA00023125"/>
    </source>
</evidence>
<dbReference type="GO" id="GO:0000978">
    <property type="term" value="F:RNA polymerase II cis-regulatory region sequence-specific DNA binding"/>
    <property type="evidence" value="ECO:0007669"/>
    <property type="project" value="TreeGrafter"/>
</dbReference>
<keyword evidence="10" id="KW-0539">Nucleus</keyword>
<protein>
    <submittedName>
        <fullName evidence="13">Putative regulation of transcription</fullName>
    </submittedName>
</protein>
<dbReference type="GO" id="GO:0005634">
    <property type="term" value="C:nucleus"/>
    <property type="evidence" value="ECO:0007669"/>
    <property type="project" value="UniProtKB-SubCell"/>
</dbReference>
<evidence type="ECO:0000256" key="9">
    <source>
        <dbReference type="ARBA" id="ARBA00023163"/>
    </source>
</evidence>
<proteinExistence type="evidence at transcript level"/>
<dbReference type="EMBL" id="GANP01006422">
    <property type="protein sequence ID" value="JAB78046.1"/>
    <property type="molecule type" value="mRNA"/>
</dbReference>
<dbReference type="PANTHER" id="PTHR24404">
    <property type="entry name" value="ZINC FINGER PROTEIN"/>
    <property type="match status" value="1"/>
</dbReference>
<dbReference type="GO" id="GO:0006357">
    <property type="term" value="P:regulation of transcription by RNA polymerase II"/>
    <property type="evidence" value="ECO:0007669"/>
    <property type="project" value="TreeGrafter"/>
</dbReference>
<evidence type="ECO:0000256" key="4">
    <source>
        <dbReference type="ARBA" id="ARBA00022737"/>
    </source>
</evidence>
<reference evidence="13" key="1">
    <citation type="journal article" date="2015" name="Sci. Rep.">
        <title>Tissue- and time-dependent transcription in Ixodes ricinus salivary glands and midguts when blood feeding on the vertebrate host.</title>
        <authorList>
            <person name="Kotsyfakis M."/>
            <person name="Schwarz A."/>
            <person name="Erhart J."/>
            <person name="Ribeiro J.M."/>
        </authorList>
    </citation>
    <scope>NUCLEOTIDE SEQUENCE</scope>
    <source>
        <tissue evidence="13">Salivary gland and midgut</tissue>
    </source>
</reference>
<evidence type="ECO:0000259" key="12">
    <source>
        <dbReference type="PROSITE" id="PS50157"/>
    </source>
</evidence>
<sequence>MEPIQSSSRGDGAIFLGEISCPLKVAEDISFGCCFCTYVSRDQRVIVSHLTAHGDEQVKCQHPPISSSRSQVLGNTQKHKSEKSFKCKLCPEEFAYNSHLTRHIRTHTGQKPFKCKQCSQAFPRNSELHST</sequence>
<keyword evidence="3" id="KW-0479">Metal-binding</keyword>